<protein>
    <submittedName>
        <fullName evidence="1">Unnamed protein product</fullName>
    </submittedName>
</protein>
<evidence type="ECO:0000313" key="2">
    <source>
        <dbReference type="Proteomes" id="UP001165064"/>
    </source>
</evidence>
<accession>A0ACB5TX90</accession>
<keyword evidence="2" id="KW-1185">Reference proteome</keyword>
<sequence>MKSPKLLLHKESDLPSFCFPIGYKYPTKFPVYQLVKIKFLNDPALYQNHQALFIQLLNQPNFKMIISRSLFVVALSKLVLAYADPDTITDTYVNSTSSIVTTSESEWDYDIVAPTYWVTTTISTTFTEGQTSCPSIPPCETETVVVPNPKCRPHHPHPHPHSPDVTISGDLLEPPIVTKPVETISGDLLEPPIVTKPVPTNEPTATVVTLTSTVYVGTTEYWACLLMLCSGTTTVTATDTCPTRPPPDVTPSPPVITKPPPVKWVIVTVIDTVTVTLTCTDAVCACSTTTITVPTTWVPPQLPVTPVTPTPEVKWITVTVYDYETVTFTCANDLCTCSTTTIIVPSSEIPPPITTTTPDIPPPGITEPPSVCPDDNVCKTYTYVYCDRSNNCQLLTKTITVTDVVTITPPPPPPHGNSSHLYWTTSHFFCRDTNSAHCGYEPVTCVDEICTNDFYTITLTPPTPVITGPADYIVTTVIDTKTITLTL</sequence>
<evidence type="ECO:0000313" key="1">
    <source>
        <dbReference type="EMBL" id="GME95748.1"/>
    </source>
</evidence>
<organism evidence="1 2">
    <name type="scientific">Ambrosiozyma monospora</name>
    <name type="common">Yeast</name>
    <name type="synonym">Endomycopsis monosporus</name>
    <dbReference type="NCBI Taxonomy" id="43982"/>
    <lineage>
        <taxon>Eukaryota</taxon>
        <taxon>Fungi</taxon>
        <taxon>Dikarya</taxon>
        <taxon>Ascomycota</taxon>
        <taxon>Saccharomycotina</taxon>
        <taxon>Pichiomycetes</taxon>
        <taxon>Pichiales</taxon>
        <taxon>Pichiaceae</taxon>
        <taxon>Ambrosiozyma</taxon>
    </lineage>
</organism>
<name>A0ACB5TX90_AMBMO</name>
<reference evidence="1" key="1">
    <citation type="submission" date="2023-04" db="EMBL/GenBank/DDBJ databases">
        <title>Ambrosiozyma monospora NBRC 10751.</title>
        <authorList>
            <person name="Ichikawa N."/>
            <person name="Sato H."/>
            <person name="Tonouchi N."/>
        </authorList>
    </citation>
    <scope>NUCLEOTIDE SEQUENCE</scope>
    <source>
        <strain evidence="1">NBRC 10751</strain>
    </source>
</reference>
<comment type="caution">
    <text evidence="1">The sequence shown here is derived from an EMBL/GenBank/DDBJ whole genome shotgun (WGS) entry which is preliminary data.</text>
</comment>
<proteinExistence type="predicted"/>
<dbReference type="EMBL" id="BSXS01009527">
    <property type="protein sequence ID" value="GME95748.1"/>
    <property type="molecule type" value="Genomic_DNA"/>
</dbReference>
<dbReference type="Proteomes" id="UP001165064">
    <property type="component" value="Unassembled WGS sequence"/>
</dbReference>
<gene>
    <name evidence="1" type="ORF">Amon02_000980700</name>
</gene>